<evidence type="ECO:0000256" key="4">
    <source>
        <dbReference type="ARBA" id="ARBA00022970"/>
    </source>
</evidence>
<evidence type="ECO:0000259" key="8">
    <source>
        <dbReference type="Pfam" id="PF00324"/>
    </source>
</evidence>
<dbReference type="PIRSF" id="PIRSF006060">
    <property type="entry name" value="AA_transporter"/>
    <property type="match status" value="1"/>
</dbReference>
<dbReference type="Pfam" id="PF00324">
    <property type="entry name" value="AA_permease"/>
    <property type="match status" value="1"/>
</dbReference>
<feature type="transmembrane region" description="Helical" evidence="7">
    <location>
        <begin position="281"/>
        <end position="305"/>
    </location>
</feature>
<evidence type="ECO:0000256" key="2">
    <source>
        <dbReference type="ARBA" id="ARBA00022448"/>
    </source>
</evidence>
<dbReference type="PANTHER" id="PTHR43495">
    <property type="entry name" value="GABA PERMEASE"/>
    <property type="match status" value="1"/>
</dbReference>
<sequence length="457" mass="49762">MLKKSQQDLKKGLLPRHVQFMALAGMIGTGIFKGSSDTLHIAGPSVVITYLIGGMLLFIVMAALGEMALANPNHNVQHLVHKAFGFRFSFIVGWLYWINWILVTIVELLAAGSFLQFWFPTAPLWLLSFICAAVIVGINLFQVKYYGELEFWFAGIKILALVAFIILGALLIFGFIPSTVHDPVSNYTGNGGFFPNGIGGIMSAFLVVMFSYGGAELIGVAVTETKDSERVLPQIIKGAIFRVIIFYIFPILIICGIMPWNKVTGEDSPFVQVFSSAGLPGAAHIMNFVLLTAVLSAANSGIYATSRTLFSMAQSGVAPKGLAKTSANGIPIAGISITSVFIAAGVYLAYLTPSQVISYLMTIPGFTIMLIWISICLAQLKLRPYYNEKPRFLVKWFPYTTIFAVISLSTIFIMFLLNPNNLIGSSVCVITVGVLVILSFFTQKRGTKLSINPSSPF</sequence>
<dbReference type="PROSITE" id="PS00218">
    <property type="entry name" value="AMINO_ACID_PERMEASE_1"/>
    <property type="match status" value="1"/>
</dbReference>
<dbReference type="FunFam" id="1.20.1740.10:FF:000001">
    <property type="entry name" value="Amino acid permease"/>
    <property type="match status" value="1"/>
</dbReference>
<feature type="domain" description="Amino acid permease/ SLC12A" evidence="8">
    <location>
        <begin position="17"/>
        <end position="419"/>
    </location>
</feature>
<feature type="transmembrane region" description="Helical" evidence="7">
    <location>
        <begin position="158"/>
        <end position="177"/>
    </location>
</feature>
<feature type="transmembrane region" description="Helical" evidence="7">
    <location>
        <begin position="20"/>
        <end position="36"/>
    </location>
</feature>
<evidence type="ECO:0000256" key="1">
    <source>
        <dbReference type="ARBA" id="ARBA00004651"/>
    </source>
</evidence>
<feature type="transmembrane region" description="Helical" evidence="7">
    <location>
        <begin position="392"/>
        <end position="416"/>
    </location>
</feature>
<dbReference type="RefSeq" id="WP_213144567.1">
    <property type="nucleotide sequence ID" value="NZ_JAGYPE020000013.1"/>
</dbReference>
<evidence type="ECO:0000256" key="7">
    <source>
        <dbReference type="SAM" id="Phobius"/>
    </source>
</evidence>
<dbReference type="GO" id="GO:0005886">
    <property type="term" value="C:plasma membrane"/>
    <property type="evidence" value="ECO:0007669"/>
    <property type="project" value="UniProtKB-SubCell"/>
</dbReference>
<accession>A0A942T225</accession>
<feature type="transmembrane region" description="Helical" evidence="7">
    <location>
        <begin position="239"/>
        <end position="261"/>
    </location>
</feature>
<dbReference type="Gene3D" id="1.20.1740.10">
    <property type="entry name" value="Amino acid/polyamine transporter I"/>
    <property type="match status" value="1"/>
</dbReference>
<evidence type="ECO:0000313" key="9">
    <source>
        <dbReference type="EMBL" id="MBS4184647.1"/>
    </source>
</evidence>
<name>A0A942T225_9BACI</name>
<comment type="subcellular location">
    <subcellularLocation>
        <location evidence="1">Cell membrane</location>
        <topology evidence="1">Multi-pass membrane protein</topology>
    </subcellularLocation>
</comment>
<keyword evidence="4" id="KW-0029">Amino-acid transport</keyword>
<proteinExistence type="predicted"/>
<organism evidence="9">
    <name type="scientific">Neobacillus citreus</name>
    <dbReference type="NCBI Taxonomy" id="2833578"/>
    <lineage>
        <taxon>Bacteria</taxon>
        <taxon>Bacillati</taxon>
        <taxon>Bacillota</taxon>
        <taxon>Bacilli</taxon>
        <taxon>Bacillales</taxon>
        <taxon>Bacillaceae</taxon>
        <taxon>Neobacillus</taxon>
    </lineage>
</organism>
<dbReference type="Proteomes" id="UP000677265">
    <property type="component" value="Unassembled WGS sequence"/>
</dbReference>
<dbReference type="EMBL" id="JAGYPE020000013">
    <property type="protein sequence ID" value="MCH6265820.1"/>
    <property type="molecule type" value="Genomic_DNA"/>
</dbReference>
<dbReference type="InterPro" id="IPR004841">
    <property type="entry name" value="AA-permease/SLC12A_dom"/>
</dbReference>
<keyword evidence="3 7" id="KW-0812">Transmembrane</keyword>
<keyword evidence="11" id="KW-1185">Reference proteome</keyword>
<evidence type="ECO:0000256" key="3">
    <source>
        <dbReference type="ARBA" id="ARBA00022692"/>
    </source>
</evidence>
<evidence type="ECO:0000256" key="6">
    <source>
        <dbReference type="ARBA" id="ARBA00023136"/>
    </source>
</evidence>
<keyword evidence="2" id="KW-0813">Transport</keyword>
<feature type="transmembrane region" description="Helical" evidence="7">
    <location>
        <begin position="197"/>
        <end position="218"/>
    </location>
</feature>
<feature type="transmembrane region" description="Helical" evidence="7">
    <location>
        <begin position="90"/>
        <end position="119"/>
    </location>
</feature>
<keyword evidence="6 7" id="KW-0472">Membrane</keyword>
<comment type="caution">
    <text evidence="9">The sequence shown here is derived from an EMBL/GenBank/DDBJ whole genome shotgun (WGS) entry which is preliminary data.</text>
</comment>
<protein>
    <submittedName>
        <fullName evidence="9">Amino acid permease</fullName>
    </submittedName>
</protein>
<feature type="transmembrane region" description="Helical" evidence="7">
    <location>
        <begin position="356"/>
        <end position="380"/>
    </location>
</feature>
<keyword evidence="5 7" id="KW-1133">Transmembrane helix</keyword>
<dbReference type="AlphaFoldDB" id="A0A942T225"/>
<dbReference type="EMBL" id="JAGYPE010000005">
    <property type="protein sequence ID" value="MBS4184647.1"/>
    <property type="molecule type" value="Genomic_DNA"/>
</dbReference>
<dbReference type="PANTHER" id="PTHR43495:SF5">
    <property type="entry name" value="GAMMA-AMINOBUTYRIC ACID PERMEASE"/>
    <property type="match status" value="1"/>
</dbReference>
<dbReference type="GO" id="GO:0006865">
    <property type="term" value="P:amino acid transport"/>
    <property type="evidence" value="ECO:0007669"/>
    <property type="project" value="UniProtKB-KW"/>
</dbReference>
<evidence type="ECO:0000313" key="10">
    <source>
        <dbReference type="EMBL" id="MCH6265820.1"/>
    </source>
</evidence>
<feature type="transmembrane region" description="Helical" evidence="7">
    <location>
        <begin position="326"/>
        <end position="350"/>
    </location>
</feature>
<feature type="transmembrane region" description="Helical" evidence="7">
    <location>
        <begin position="48"/>
        <end position="69"/>
    </location>
</feature>
<evidence type="ECO:0000313" key="11">
    <source>
        <dbReference type="Proteomes" id="UP000677265"/>
    </source>
</evidence>
<evidence type="ECO:0000256" key="5">
    <source>
        <dbReference type="ARBA" id="ARBA00022989"/>
    </source>
</evidence>
<feature type="transmembrane region" description="Helical" evidence="7">
    <location>
        <begin position="422"/>
        <end position="441"/>
    </location>
</feature>
<feature type="transmembrane region" description="Helical" evidence="7">
    <location>
        <begin position="125"/>
        <end position="146"/>
    </location>
</feature>
<dbReference type="InterPro" id="IPR004840">
    <property type="entry name" value="Amino_acid_permease_CS"/>
</dbReference>
<dbReference type="GO" id="GO:0055085">
    <property type="term" value="P:transmembrane transport"/>
    <property type="evidence" value="ECO:0007669"/>
    <property type="project" value="InterPro"/>
</dbReference>
<gene>
    <name evidence="10" type="ORF">KHB02_009755</name>
    <name evidence="9" type="ORF">KHB02_25050</name>
</gene>
<reference evidence="9" key="1">
    <citation type="submission" date="2021-05" db="EMBL/GenBank/DDBJ databases">
        <title>Novel Bacillus species.</title>
        <authorList>
            <person name="Liu G."/>
        </authorList>
    </citation>
    <scope>NUCLEOTIDE SEQUENCE</scope>
    <source>
        <strain evidence="9 11">FJAT-50051</strain>
    </source>
</reference>